<evidence type="ECO:0000313" key="2">
    <source>
        <dbReference type="EMBL" id="BCS99190.1"/>
    </source>
</evidence>
<dbReference type="PANTHER" id="PTHR33171">
    <property type="entry name" value="LAR_N DOMAIN-CONTAINING PROTEIN"/>
    <property type="match status" value="1"/>
</dbReference>
<dbReference type="Pfam" id="PF09861">
    <property type="entry name" value="Lar_N"/>
    <property type="match status" value="1"/>
</dbReference>
<dbReference type="Gene3D" id="3.40.50.11440">
    <property type="match status" value="1"/>
</dbReference>
<dbReference type="NCBIfam" id="NF033504">
    <property type="entry name" value="Ni_dep_LarA"/>
    <property type="match status" value="1"/>
</dbReference>
<evidence type="ECO:0000259" key="1">
    <source>
        <dbReference type="Pfam" id="PF09861"/>
    </source>
</evidence>
<feature type="domain" description="LarA-like N-terminal" evidence="1">
    <location>
        <begin position="15"/>
        <end position="212"/>
    </location>
</feature>
<evidence type="ECO:0000313" key="3">
    <source>
        <dbReference type="Proteomes" id="UP001320148"/>
    </source>
</evidence>
<gene>
    <name evidence="2" type="ORF">DSLASN_48220</name>
</gene>
<dbReference type="InterPro" id="IPR047926">
    <property type="entry name" value="Ni_dep_LarA"/>
</dbReference>
<dbReference type="Proteomes" id="UP001320148">
    <property type="component" value="Chromosome"/>
</dbReference>
<proteinExistence type="predicted"/>
<keyword evidence="3" id="KW-1185">Reference proteome</keyword>
<sequence>MEHPTQTQEVVLPWGEGELKVRVPGGWTLVFPEREHAQVSDLRSERAIVTSAVENPVGRAPISGMNLVGKKVVIIVDDNTRPTPVYKYFSMVLDKLEAACGDLSRVMLIPALGIHTPMTEEEMSAKVGAQNLARVCWENHDAFDAGKNCAFGTTTRGTPVALNRHLEGADLIVLLGLIEPHLMAGFGGGMKNILPGVAAADTIGVHHQLLTDPPETFNRVGMAPRQNNFRLDLEEVAGMISADIFCLNVVIDHGGKVRAAFAGDPIDAHRQGIDYTRKAQGLRLSEPVDGIIVNSYPMDINFKQSMKCVGNALPALKPGGVVMGFLKADKGMDDLPLPDKMRLPLFLIKGLLRIIGPKHVFALLKIIKKGLNAEETFLYYYILQLVRAHDLFLYAPSLTAEEAGRLFYFEHCEEVGEVIRRGLKRMGHKATIAVFPEGGATYPIVSGG</sequence>
<dbReference type="RefSeq" id="WP_236890538.1">
    <property type="nucleotide sequence ID" value="NZ_AP024488.1"/>
</dbReference>
<name>A0ABM7PNX0_9BACT</name>
<organism evidence="2 3">
    <name type="scientific">Desulfoluna limicola</name>
    <dbReference type="NCBI Taxonomy" id="2810562"/>
    <lineage>
        <taxon>Bacteria</taxon>
        <taxon>Pseudomonadati</taxon>
        <taxon>Thermodesulfobacteriota</taxon>
        <taxon>Desulfobacteria</taxon>
        <taxon>Desulfobacterales</taxon>
        <taxon>Desulfolunaceae</taxon>
        <taxon>Desulfoluna</taxon>
    </lineage>
</organism>
<dbReference type="InterPro" id="IPR043166">
    <property type="entry name" value="LarA-like_C"/>
</dbReference>
<accession>A0ABM7PNX0</accession>
<dbReference type="InterPro" id="IPR018657">
    <property type="entry name" value="LarA-like_N"/>
</dbReference>
<dbReference type="PANTHER" id="PTHR33171:SF17">
    <property type="entry name" value="LARA-LIKE N-TERMINAL DOMAIN-CONTAINING PROTEIN"/>
    <property type="match status" value="1"/>
</dbReference>
<dbReference type="InterPro" id="IPR048068">
    <property type="entry name" value="LarA-like"/>
</dbReference>
<dbReference type="Gene3D" id="3.90.226.30">
    <property type="match status" value="1"/>
</dbReference>
<protein>
    <submittedName>
        <fullName evidence="2">Transcriptional regulator</fullName>
    </submittedName>
</protein>
<reference evidence="2 3" key="1">
    <citation type="submission" date="2021-02" db="EMBL/GenBank/DDBJ databases">
        <title>Complete genome of Desulfoluna sp. strain ASN36.</title>
        <authorList>
            <person name="Takahashi A."/>
            <person name="Kojima H."/>
            <person name="Fukui M."/>
        </authorList>
    </citation>
    <scope>NUCLEOTIDE SEQUENCE [LARGE SCALE GENOMIC DNA]</scope>
    <source>
        <strain evidence="2 3">ASN36</strain>
    </source>
</reference>
<dbReference type="EMBL" id="AP024488">
    <property type="protein sequence ID" value="BCS99190.1"/>
    <property type="molecule type" value="Genomic_DNA"/>
</dbReference>